<dbReference type="AlphaFoldDB" id="A0A415PCC6"/>
<evidence type="ECO:0000313" key="1">
    <source>
        <dbReference type="EMBL" id="RHM10365.1"/>
    </source>
</evidence>
<organism evidence="1 2">
    <name type="scientific">Amedibacillus dolichus</name>
    <dbReference type="NCBI Taxonomy" id="31971"/>
    <lineage>
        <taxon>Bacteria</taxon>
        <taxon>Bacillati</taxon>
        <taxon>Bacillota</taxon>
        <taxon>Erysipelotrichia</taxon>
        <taxon>Erysipelotrichales</taxon>
        <taxon>Erysipelotrichaceae</taxon>
        <taxon>Amedibacillus</taxon>
    </lineage>
</organism>
<accession>A0A415PCC6</accession>
<dbReference type="OrthoDB" id="1650509at2"/>
<sequence length="124" mass="14434">MRLTGLNAQEVLASAKQMFPGKYIEHATCDLFLADIEAGEIQIEGIDHPLYVSTHYAYENRIVNGNPTRYKVELTAIYVKDNRYDVIYDSTQSYHIAYEEQGVQFVRYDKLQDFLKPYIKKQDS</sequence>
<dbReference type="EMBL" id="QRPK01000028">
    <property type="protein sequence ID" value="RHM10365.1"/>
    <property type="molecule type" value="Genomic_DNA"/>
</dbReference>
<comment type="caution">
    <text evidence="1">The sequence shown here is derived from an EMBL/GenBank/DDBJ whole genome shotgun (WGS) entry which is preliminary data.</text>
</comment>
<dbReference type="RefSeq" id="WP_118365619.1">
    <property type="nucleotide sequence ID" value="NZ_QRPK01000028.1"/>
</dbReference>
<gene>
    <name evidence="1" type="ORF">DWZ83_06370</name>
</gene>
<reference evidence="1 2" key="1">
    <citation type="submission" date="2018-08" db="EMBL/GenBank/DDBJ databases">
        <title>A genome reference for cultivated species of the human gut microbiota.</title>
        <authorList>
            <person name="Zou Y."/>
            <person name="Xue W."/>
            <person name="Luo G."/>
        </authorList>
    </citation>
    <scope>NUCLEOTIDE SEQUENCE [LARGE SCALE GENOMIC DNA]</scope>
    <source>
        <strain evidence="1 2">AF35-6BH</strain>
    </source>
</reference>
<keyword evidence="2" id="KW-1185">Reference proteome</keyword>
<name>A0A415PCC6_9FIRM</name>
<protein>
    <submittedName>
        <fullName evidence="1">Uncharacterized protein</fullName>
    </submittedName>
</protein>
<evidence type="ECO:0000313" key="2">
    <source>
        <dbReference type="Proteomes" id="UP000284868"/>
    </source>
</evidence>
<proteinExistence type="predicted"/>
<dbReference type="Proteomes" id="UP000284868">
    <property type="component" value="Unassembled WGS sequence"/>
</dbReference>